<dbReference type="EC" id="2.6.1.-" evidence="7"/>
<keyword evidence="10" id="KW-1185">Reference proteome</keyword>
<dbReference type="InterPro" id="IPR015424">
    <property type="entry name" value="PyrdxlP-dep_Trfase"/>
</dbReference>
<dbReference type="InterPro" id="IPR015421">
    <property type="entry name" value="PyrdxlP-dep_Trfase_major"/>
</dbReference>
<gene>
    <name evidence="9" type="ORF">PR017_11325</name>
</gene>
<dbReference type="InterPro" id="IPR050596">
    <property type="entry name" value="AspAT/PAT-like"/>
</dbReference>
<dbReference type="NCBIfam" id="NF004770">
    <property type="entry name" value="PRK06108.1"/>
    <property type="match status" value="1"/>
</dbReference>
<keyword evidence="5" id="KW-0663">Pyridoxal phosphate</keyword>
<dbReference type="SUPFAM" id="SSF53383">
    <property type="entry name" value="PLP-dependent transferases"/>
    <property type="match status" value="1"/>
</dbReference>
<evidence type="ECO:0000256" key="4">
    <source>
        <dbReference type="ARBA" id="ARBA00022679"/>
    </source>
</evidence>
<dbReference type="KEGG" id="rtu:PR017_11325"/>
<dbReference type="Gene3D" id="3.40.640.10">
    <property type="entry name" value="Type I PLP-dependent aspartate aminotransferase-like (Major domain)"/>
    <property type="match status" value="1"/>
</dbReference>
<evidence type="ECO:0000313" key="9">
    <source>
        <dbReference type="EMBL" id="WFR94421.1"/>
    </source>
</evidence>
<dbReference type="RefSeq" id="WP_111222469.1">
    <property type="nucleotide sequence ID" value="NZ_CP117255.1"/>
</dbReference>
<accession>A0AAF1KRV1</accession>
<dbReference type="Pfam" id="PF00155">
    <property type="entry name" value="Aminotran_1_2"/>
    <property type="match status" value="1"/>
</dbReference>
<comment type="similarity">
    <text evidence="2 7">Belongs to the class-I pyridoxal-phosphate-dependent aminotransferase family.</text>
</comment>
<evidence type="ECO:0000256" key="6">
    <source>
        <dbReference type="ARBA" id="ARBA00049185"/>
    </source>
</evidence>
<dbReference type="GO" id="GO:0030170">
    <property type="term" value="F:pyridoxal phosphate binding"/>
    <property type="evidence" value="ECO:0007669"/>
    <property type="project" value="InterPro"/>
</dbReference>
<dbReference type="GO" id="GO:0004069">
    <property type="term" value="F:L-aspartate:2-oxoglutarate aminotransferase activity"/>
    <property type="evidence" value="ECO:0007669"/>
    <property type="project" value="UniProtKB-EC"/>
</dbReference>
<proteinExistence type="inferred from homology"/>
<dbReference type="PANTHER" id="PTHR46383:SF1">
    <property type="entry name" value="ASPARTATE AMINOTRANSFERASE"/>
    <property type="match status" value="1"/>
</dbReference>
<evidence type="ECO:0000313" key="10">
    <source>
        <dbReference type="Proteomes" id="UP000249499"/>
    </source>
</evidence>
<evidence type="ECO:0000256" key="1">
    <source>
        <dbReference type="ARBA" id="ARBA00001933"/>
    </source>
</evidence>
<evidence type="ECO:0000256" key="7">
    <source>
        <dbReference type="RuleBase" id="RU000481"/>
    </source>
</evidence>
<reference evidence="9 10" key="1">
    <citation type="journal article" date="2018" name="Sci. Rep.">
        <title>Rhizobium tumorigenes sp. nov., a novel plant tumorigenic bacterium isolated from cane gall tumors on thornless blackberry.</title>
        <authorList>
            <person name="Kuzmanovi N."/>
            <person name="Smalla K."/>
            <person name="Gronow S."/>
            <person name="PuBawska J."/>
        </authorList>
    </citation>
    <scope>NUCLEOTIDE SEQUENCE [LARGE SCALE GENOMIC DNA]</scope>
    <source>
        <strain evidence="9 10">1078</strain>
    </source>
</reference>
<comment type="catalytic activity">
    <reaction evidence="6">
        <text>L-aspartate + 2-oxoglutarate = oxaloacetate + L-glutamate</text>
        <dbReference type="Rhea" id="RHEA:21824"/>
        <dbReference type="ChEBI" id="CHEBI:16452"/>
        <dbReference type="ChEBI" id="CHEBI:16810"/>
        <dbReference type="ChEBI" id="CHEBI:29985"/>
        <dbReference type="ChEBI" id="CHEBI:29991"/>
        <dbReference type="EC" id="2.6.1.1"/>
    </reaction>
</comment>
<dbReference type="GO" id="GO:0006520">
    <property type="term" value="P:amino acid metabolic process"/>
    <property type="evidence" value="ECO:0007669"/>
    <property type="project" value="InterPro"/>
</dbReference>
<evidence type="ECO:0000256" key="2">
    <source>
        <dbReference type="ARBA" id="ARBA00007441"/>
    </source>
</evidence>
<feature type="domain" description="Aminotransferase class I/classII large" evidence="8">
    <location>
        <begin position="71"/>
        <end position="412"/>
    </location>
</feature>
<dbReference type="AlphaFoldDB" id="A0AAF1KRV1"/>
<dbReference type="InterPro" id="IPR004839">
    <property type="entry name" value="Aminotransferase_I/II_large"/>
</dbReference>
<dbReference type="Proteomes" id="UP000249499">
    <property type="component" value="Chromosome"/>
</dbReference>
<dbReference type="InterPro" id="IPR004838">
    <property type="entry name" value="NHTrfase_class1_PyrdxlP-BS"/>
</dbReference>
<keyword evidence="4 7" id="KW-0808">Transferase</keyword>
<sequence>MRLPKLSATFRHLNFKEKTVPLRALPAADNDRYAFDGIRAQIRDLHTENIAELAMRARELGDVIPLWYGEGDMVTPAFIRDAAKQALDDGATFYIPNMRGSGPLNEALSAYQSRLHDRDIPIQRTTITPGGMQALYLALQLLVDVGSNVVYVAPQWPNIHNAIHLIGGEPRPVPLDFDTDWHLDLDKLFARCDSRTRAICLSTPSNPTGWTASRDEMQALLEFSRRTGIWIISDEVYARLYFEGIVAPSILQVADDGDRVISVNSFSKAWAMTGWRIGWLTHPSGVADQLAAMTQYINSGTAGMIQAGALAAVRDGEPLVEDVRRKIKAGLDLAYEKLPQIPGIVLPVKPRGGMYAFFALEGERDARAACTRILETSRVGLAPGYLFGDSSRAFLRMCIFRDIEQIRTALDRMVGAMT</sequence>
<dbReference type="PROSITE" id="PS00105">
    <property type="entry name" value="AA_TRANSFER_CLASS_1"/>
    <property type="match status" value="1"/>
</dbReference>
<keyword evidence="3 7" id="KW-0032">Aminotransferase</keyword>
<protein>
    <recommendedName>
        <fullName evidence="7">Aminotransferase</fullName>
        <ecNumber evidence="7">2.6.1.-</ecNumber>
    </recommendedName>
</protein>
<name>A0AAF1KRV1_9HYPH</name>
<evidence type="ECO:0000259" key="8">
    <source>
        <dbReference type="Pfam" id="PF00155"/>
    </source>
</evidence>
<evidence type="ECO:0000256" key="5">
    <source>
        <dbReference type="ARBA" id="ARBA00022898"/>
    </source>
</evidence>
<dbReference type="PANTHER" id="PTHR46383">
    <property type="entry name" value="ASPARTATE AMINOTRANSFERASE"/>
    <property type="match status" value="1"/>
</dbReference>
<dbReference type="CDD" id="cd00609">
    <property type="entry name" value="AAT_like"/>
    <property type="match status" value="1"/>
</dbReference>
<dbReference type="Gene3D" id="3.90.1150.10">
    <property type="entry name" value="Aspartate Aminotransferase, domain 1"/>
    <property type="match status" value="1"/>
</dbReference>
<reference evidence="10" key="2">
    <citation type="journal article" date="2023" name="MicrobiologyOpen">
        <title>Genomics of the tumorigenes clade of the family Rhizobiaceae and description of Rhizobium rhododendri sp. nov.</title>
        <authorList>
            <person name="Kuzmanovic N."/>
            <person name="diCenzo G.C."/>
            <person name="Bunk B."/>
            <person name="Sproeer C."/>
            <person name="Fruehling A."/>
            <person name="Neumann-Schaal M."/>
            <person name="Overmann J."/>
            <person name="Smalla K."/>
        </authorList>
    </citation>
    <scope>NUCLEOTIDE SEQUENCE [LARGE SCALE GENOMIC DNA]</scope>
    <source>
        <strain evidence="10">1078</strain>
    </source>
</reference>
<comment type="cofactor">
    <cofactor evidence="1 7">
        <name>pyridoxal 5'-phosphate</name>
        <dbReference type="ChEBI" id="CHEBI:597326"/>
    </cofactor>
</comment>
<dbReference type="InterPro" id="IPR015422">
    <property type="entry name" value="PyrdxlP-dep_Trfase_small"/>
</dbReference>
<dbReference type="EMBL" id="CP117255">
    <property type="protein sequence ID" value="WFR94421.1"/>
    <property type="molecule type" value="Genomic_DNA"/>
</dbReference>
<evidence type="ECO:0000256" key="3">
    <source>
        <dbReference type="ARBA" id="ARBA00022576"/>
    </source>
</evidence>
<organism evidence="9 10">
    <name type="scientific">Rhizobium tumorigenes</name>
    <dbReference type="NCBI Taxonomy" id="2041385"/>
    <lineage>
        <taxon>Bacteria</taxon>
        <taxon>Pseudomonadati</taxon>
        <taxon>Pseudomonadota</taxon>
        <taxon>Alphaproteobacteria</taxon>
        <taxon>Hyphomicrobiales</taxon>
        <taxon>Rhizobiaceae</taxon>
        <taxon>Rhizobium/Agrobacterium group</taxon>
        <taxon>Rhizobium</taxon>
    </lineage>
</organism>